<evidence type="ECO:0000313" key="1">
    <source>
        <dbReference type="EMBL" id="EKV05879.1"/>
    </source>
</evidence>
<comment type="caution">
    <text evidence="1">The sequence shown here is derived from an EMBL/GenBank/DDBJ whole genome shotgun (WGS) entry which is preliminary data.</text>
</comment>
<evidence type="ECO:0000313" key="2">
    <source>
        <dbReference type="Proteomes" id="UP000009882"/>
    </source>
</evidence>
<dbReference type="Proteomes" id="UP000009882">
    <property type="component" value="Unassembled WGS sequence"/>
</dbReference>
<reference evidence="2" key="1">
    <citation type="journal article" date="2012" name="BMC Genomics">
        <title>Genome sequence of the necrotrophic fungus Penicillium digitatum, the main postharvest pathogen of citrus.</title>
        <authorList>
            <person name="Marcet-Houben M."/>
            <person name="Ballester A.-R."/>
            <person name="de la Fuente B."/>
            <person name="Harries E."/>
            <person name="Marcos J.F."/>
            <person name="Gonzalez-Candelas L."/>
            <person name="Gabaldon T."/>
        </authorList>
    </citation>
    <scope>NUCLEOTIDE SEQUENCE [LARGE SCALE GENOMIC DNA]</scope>
    <source>
        <strain evidence="2">PHI26 / CECT 20796</strain>
    </source>
</reference>
<accession>K9F9U5</accession>
<proteinExistence type="predicted"/>
<sequence length="106" mass="12526">MNLTLHVTLRDLQVNERQGLSKLRRPQVILAHLPNLEQLKGLFHPLRLALSNPRPKRLHALTEQLPPEFLPLIRNWPFPALLHTTPPDPLQNRLYLPQLRPLRRRR</sequence>
<dbReference type="EMBL" id="AKCT01000296">
    <property type="protein sequence ID" value="EKV05879.1"/>
    <property type="molecule type" value="Genomic_DNA"/>
</dbReference>
<protein>
    <submittedName>
        <fullName evidence="1">Uncharacterized protein</fullName>
    </submittedName>
</protein>
<keyword evidence="2" id="KW-1185">Reference proteome</keyword>
<organism evidence="1 2">
    <name type="scientific">Penicillium digitatum (strain PHI26 / CECT 20796)</name>
    <name type="common">Green mold</name>
    <dbReference type="NCBI Taxonomy" id="1170229"/>
    <lineage>
        <taxon>Eukaryota</taxon>
        <taxon>Fungi</taxon>
        <taxon>Dikarya</taxon>
        <taxon>Ascomycota</taxon>
        <taxon>Pezizomycotina</taxon>
        <taxon>Eurotiomycetes</taxon>
        <taxon>Eurotiomycetidae</taxon>
        <taxon>Eurotiales</taxon>
        <taxon>Aspergillaceae</taxon>
        <taxon>Penicillium</taxon>
    </lineage>
</organism>
<gene>
    <name evidence="1" type="ORF">PDIG_80760</name>
</gene>
<dbReference type="AlphaFoldDB" id="K9F9U5"/>
<dbReference type="InParanoid" id="K9F9U5"/>
<dbReference type="HOGENOM" id="CLU_2224104_0_0_1"/>
<name>K9F9U5_PEND2</name>